<evidence type="ECO:0000259" key="1">
    <source>
        <dbReference type="Pfam" id="PF00112"/>
    </source>
</evidence>
<sequence length="34" mass="3891">MMSVQQMIDCNASNYGCWGGNKLKAYDYVIQMEV</sequence>
<dbReference type="GO" id="GO:0008234">
    <property type="term" value="F:cysteine-type peptidase activity"/>
    <property type="evidence" value="ECO:0007669"/>
    <property type="project" value="InterPro"/>
</dbReference>
<keyword evidence="2" id="KW-0645">Protease</keyword>
<gene>
    <name evidence="2" type="ORF">Prudu_013648</name>
</gene>
<protein>
    <submittedName>
        <fullName evidence="2">Granulin repeat cysteine protease family protein</fullName>
    </submittedName>
</protein>
<dbReference type="SUPFAM" id="SSF54001">
    <property type="entry name" value="Cysteine proteinases"/>
    <property type="match status" value="1"/>
</dbReference>
<dbReference type="Pfam" id="PF00112">
    <property type="entry name" value="Peptidase_C1"/>
    <property type="match status" value="1"/>
</dbReference>
<evidence type="ECO:0000313" key="2">
    <source>
        <dbReference type="EMBL" id="BBH02928.1"/>
    </source>
</evidence>
<feature type="domain" description="Peptidase C1A papain C-terminal" evidence="1">
    <location>
        <begin position="2"/>
        <end position="32"/>
    </location>
</feature>
<proteinExistence type="predicted"/>
<accession>A0A4Y1RGC0</accession>
<dbReference type="Gene3D" id="3.90.70.10">
    <property type="entry name" value="Cysteine proteinases"/>
    <property type="match status" value="1"/>
</dbReference>
<name>A0A4Y1RGC0_PRUDU</name>
<reference evidence="2" key="1">
    <citation type="journal article" date="2019" name="Science">
        <title>Mutation of a bHLH transcription factor allowed almond domestication.</title>
        <authorList>
            <person name="Sanchez-Perez R."/>
            <person name="Pavan S."/>
            <person name="Mazzeo R."/>
            <person name="Moldovan C."/>
            <person name="Aiese Cigliano R."/>
            <person name="Del Cueto J."/>
            <person name="Ricciardi F."/>
            <person name="Lotti C."/>
            <person name="Ricciardi L."/>
            <person name="Dicenta F."/>
            <person name="Lopez-Marques R.L."/>
            <person name="Lindberg Moller B."/>
        </authorList>
    </citation>
    <scope>NUCLEOTIDE SEQUENCE</scope>
</reference>
<dbReference type="InterPro" id="IPR000668">
    <property type="entry name" value="Peptidase_C1A_C"/>
</dbReference>
<dbReference type="AlphaFoldDB" id="A0A4Y1RGC0"/>
<organism evidence="2">
    <name type="scientific">Prunus dulcis</name>
    <name type="common">Almond</name>
    <name type="synonym">Amygdalus dulcis</name>
    <dbReference type="NCBI Taxonomy" id="3755"/>
    <lineage>
        <taxon>Eukaryota</taxon>
        <taxon>Viridiplantae</taxon>
        <taxon>Streptophyta</taxon>
        <taxon>Embryophyta</taxon>
        <taxon>Tracheophyta</taxon>
        <taxon>Spermatophyta</taxon>
        <taxon>Magnoliopsida</taxon>
        <taxon>eudicotyledons</taxon>
        <taxon>Gunneridae</taxon>
        <taxon>Pentapetalae</taxon>
        <taxon>rosids</taxon>
        <taxon>fabids</taxon>
        <taxon>Rosales</taxon>
        <taxon>Rosaceae</taxon>
        <taxon>Amygdaloideae</taxon>
        <taxon>Amygdaleae</taxon>
        <taxon>Prunus</taxon>
    </lineage>
</organism>
<dbReference type="InterPro" id="IPR038765">
    <property type="entry name" value="Papain-like_cys_pep_sf"/>
</dbReference>
<dbReference type="GO" id="GO:0006508">
    <property type="term" value="P:proteolysis"/>
    <property type="evidence" value="ECO:0007669"/>
    <property type="project" value="UniProtKB-KW"/>
</dbReference>
<dbReference type="EMBL" id="AP019301">
    <property type="protein sequence ID" value="BBH02928.1"/>
    <property type="molecule type" value="Genomic_DNA"/>
</dbReference>
<keyword evidence="2" id="KW-0378">Hydrolase</keyword>